<evidence type="ECO:0000256" key="1">
    <source>
        <dbReference type="ARBA" id="ARBA00004370"/>
    </source>
</evidence>
<keyword evidence="4" id="KW-0472">Membrane</keyword>
<gene>
    <name evidence="7" type="ORF">D9615_001292</name>
</gene>
<keyword evidence="2" id="KW-0812">Transmembrane</keyword>
<evidence type="ECO:0000256" key="2">
    <source>
        <dbReference type="ARBA" id="ARBA00022692"/>
    </source>
</evidence>
<reference evidence="7 8" key="1">
    <citation type="journal article" date="2020" name="ISME J.">
        <title>Uncovering the hidden diversity of litter-decomposition mechanisms in mushroom-forming fungi.</title>
        <authorList>
            <person name="Floudas D."/>
            <person name="Bentzer J."/>
            <person name="Ahren D."/>
            <person name="Johansson T."/>
            <person name="Persson P."/>
            <person name="Tunlid A."/>
        </authorList>
    </citation>
    <scope>NUCLEOTIDE SEQUENCE [LARGE SCALE GENOMIC DNA]</scope>
    <source>
        <strain evidence="7 8">CBS 661.87</strain>
    </source>
</reference>
<comment type="subcellular location">
    <subcellularLocation>
        <location evidence="1">Membrane</location>
    </subcellularLocation>
</comment>
<evidence type="ECO:0000313" key="7">
    <source>
        <dbReference type="EMBL" id="KAF5384911.1"/>
    </source>
</evidence>
<feature type="region of interest" description="Disordered" evidence="5">
    <location>
        <begin position="501"/>
        <end position="524"/>
    </location>
</feature>
<organism evidence="7 8">
    <name type="scientific">Tricholomella constricta</name>
    <dbReference type="NCBI Taxonomy" id="117010"/>
    <lineage>
        <taxon>Eukaryota</taxon>
        <taxon>Fungi</taxon>
        <taxon>Dikarya</taxon>
        <taxon>Basidiomycota</taxon>
        <taxon>Agaricomycotina</taxon>
        <taxon>Agaricomycetes</taxon>
        <taxon>Agaricomycetidae</taxon>
        <taxon>Agaricales</taxon>
        <taxon>Tricholomatineae</taxon>
        <taxon>Lyophyllaceae</taxon>
        <taxon>Tricholomella</taxon>
    </lineage>
</organism>
<feature type="compositionally biased region" description="Polar residues" evidence="5">
    <location>
        <begin position="420"/>
        <end position="434"/>
    </location>
</feature>
<dbReference type="InterPro" id="IPR013636">
    <property type="entry name" value="ARMH3_C"/>
</dbReference>
<dbReference type="PANTHER" id="PTHR13608:SF3">
    <property type="entry name" value="ARMADILLO-LIKE HELICAL DOMAIN-CONTAINING PROTEIN 3"/>
    <property type="match status" value="1"/>
</dbReference>
<dbReference type="AlphaFoldDB" id="A0A8H5HKT2"/>
<dbReference type="GO" id="GO:0005829">
    <property type="term" value="C:cytosol"/>
    <property type="evidence" value="ECO:0007669"/>
    <property type="project" value="TreeGrafter"/>
</dbReference>
<keyword evidence="3" id="KW-1133">Transmembrane helix</keyword>
<dbReference type="GO" id="GO:0006355">
    <property type="term" value="P:regulation of DNA-templated transcription"/>
    <property type="evidence" value="ECO:0007669"/>
    <property type="project" value="InterPro"/>
</dbReference>
<dbReference type="SMART" id="SM01158">
    <property type="entry name" value="DUF1741"/>
    <property type="match status" value="1"/>
</dbReference>
<feature type="compositionally biased region" description="Acidic residues" evidence="5">
    <location>
        <begin position="503"/>
        <end position="512"/>
    </location>
</feature>
<feature type="domain" description="RFX-type winged-helix" evidence="6">
    <location>
        <begin position="266"/>
        <end position="342"/>
    </location>
</feature>
<keyword evidence="8" id="KW-1185">Reference proteome</keyword>
<name>A0A8H5HKT2_9AGAR</name>
<accession>A0A8H5HKT2</accession>
<dbReference type="Proteomes" id="UP000565441">
    <property type="component" value="Unassembled WGS sequence"/>
</dbReference>
<evidence type="ECO:0000256" key="5">
    <source>
        <dbReference type="SAM" id="MobiDB-lite"/>
    </source>
</evidence>
<dbReference type="Pfam" id="PF08427">
    <property type="entry name" value="ARMH3_C"/>
    <property type="match status" value="1"/>
</dbReference>
<dbReference type="EMBL" id="JAACJP010000004">
    <property type="protein sequence ID" value="KAF5384911.1"/>
    <property type="molecule type" value="Genomic_DNA"/>
</dbReference>
<dbReference type="PANTHER" id="PTHR13608">
    <property type="entry name" value="ARMADILLO-LIKE HELICAL DOMAIN-CONTAINING PROTEIN 3"/>
    <property type="match status" value="1"/>
</dbReference>
<dbReference type="InterPro" id="IPR003150">
    <property type="entry name" value="DNA-bd_RFX"/>
</dbReference>
<evidence type="ECO:0000313" key="8">
    <source>
        <dbReference type="Proteomes" id="UP000565441"/>
    </source>
</evidence>
<dbReference type="GO" id="GO:0016020">
    <property type="term" value="C:membrane"/>
    <property type="evidence" value="ECO:0007669"/>
    <property type="project" value="UniProtKB-SubCell"/>
</dbReference>
<dbReference type="OrthoDB" id="338531at2759"/>
<proteinExistence type="predicted"/>
<dbReference type="PROSITE" id="PS51526">
    <property type="entry name" value="RFX_DBD"/>
    <property type="match status" value="1"/>
</dbReference>
<dbReference type="GO" id="GO:0003677">
    <property type="term" value="F:DNA binding"/>
    <property type="evidence" value="ECO:0007669"/>
    <property type="project" value="InterPro"/>
</dbReference>
<comment type="caution">
    <text evidence="7">The sequence shown here is derived from an EMBL/GenBank/DDBJ whole genome shotgun (WGS) entry which is preliminary data.</text>
</comment>
<protein>
    <recommendedName>
        <fullName evidence="6">RFX-type winged-helix domain-containing protein</fullName>
    </recommendedName>
</protein>
<sequence>MSEMTMNDSLTGYSIGQNEGYKFSTDAQSLFSPPPDLSRKRRYALESLFVLRNTALFEPNAVELASHSHTLPLILKALHTLQYDRDEDSEFVFHIIDLYHVVAAKIIVSPTTPAAWNPLQPLQQIALHSTNRSMIIAALTALMVTLSSPVNAHNITANSAALGASVRYLPLLVDKPLIDACLNYLYVHISHMSMAKAFLLHPEMPAVLKLLVSLLLDEQHTLEEKVVMDISGTIHTVPSTTVLTRDHELTKEELDGLLPKPEPQRCYDWMKTMFIAKPDSELTQVDFWNLYKDVFSPYQEQYPLLVASDVIKNVNSVFPEAQAMVLQGPVQRFIVRGVDRRKDSLANERFKCQWDRSQCSALIFSGPGELYEHLLEHLTKIEASESLCLWSTCPRPAMTKPNLRSHILTHLSSPHPASKHPSQSDTITLPSENSPYPIENPTARSPPPPRSTVITFERPLVDPPSTALTALLCIRILFRTSFASTDVAPRADADHFGFPGIVEDQDDQDMEGNNEIGESEKEGERRGRKAFVGVRRLMEGVRIRDEVLMGWITEMVDAGISGTLLDVKDDYLRGELNRITKDACLGKLKLLLNVLFRECLAHARNSSYEDVRKAHALETLSIVLRYILTKNFTGWEAMEVLAGGVGHADEVFMPFKAFTALINDILADEQAPAQFTFEAALLLAVLANFHKSDAAKLNPYLKCIKETRDEDLMRKICWAANFALTAAINGFIMVGRAYQTISDDSVKPAFTMTLGSMFAALRPDRALSMTLSDPPRELFKDQPIEATVILLPIFEFLRANPIFASILLEYISPENVASERISPPPFTILTLTSYLLTHASSTFSPRSLSYANLALNILLAFVENKDVLAAFCEPAEVIIPRCRQKLHPNMLSSDLVSPKWPDYQWKELWTAVVGLLDFLSTKIDSLDTTGGVEQIVRETIVLLDLSLTKSEAYLPSPGALHEFIYELVRSSAILKNQASLLKVLTVPQPDPRQTTWIKKSTDALASILEIVDFYERRVNEAGARTAKAAMSVVAKEIEVDGLHAVKALRELEIP</sequence>
<dbReference type="InterPro" id="IPR039868">
    <property type="entry name" value="ARMD3-like"/>
</dbReference>
<evidence type="ECO:0000256" key="3">
    <source>
        <dbReference type="ARBA" id="ARBA00022989"/>
    </source>
</evidence>
<evidence type="ECO:0000259" key="6">
    <source>
        <dbReference type="PROSITE" id="PS51526"/>
    </source>
</evidence>
<feature type="region of interest" description="Disordered" evidence="5">
    <location>
        <begin position="410"/>
        <end position="451"/>
    </location>
</feature>
<evidence type="ECO:0000256" key="4">
    <source>
        <dbReference type="ARBA" id="ARBA00023136"/>
    </source>
</evidence>